<dbReference type="GO" id="GO:0080132">
    <property type="term" value="F:fatty acid 2-hydroxylase activity"/>
    <property type="evidence" value="ECO:0007669"/>
    <property type="project" value="InterPro"/>
</dbReference>
<comment type="pathway">
    <text evidence="2">Sphingolipid metabolism.</text>
</comment>
<dbReference type="PANTHER" id="PTHR12863:SF1">
    <property type="entry name" value="FATTY ACID 2-HYDROXYLASE"/>
    <property type="match status" value="1"/>
</dbReference>
<dbReference type="GeneID" id="28726453"/>
<dbReference type="STRING" id="77020.A0A0N0RS09"/>
<keyword evidence="12 21" id="KW-1133">Transmembrane helix</keyword>
<keyword evidence="8 18" id="KW-0479">Metal-binding</keyword>
<feature type="binding site" evidence="19">
    <location>
        <position position="239"/>
    </location>
    <ligand>
        <name>Zn(2+)</name>
        <dbReference type="ChEBI" id="CHEBI:29105"/>
        <label>1</label>
    </ligand>
</feature>
<organism evidence="23 24">
    <name type="scientific">Malassezia pachydermatis</name>
    <dbReference type="NCBI Taxonomy" id="77020"/>
    <lineage>
        <taxon>Eukaryota</taxon>
        <taxon>Fungi</taxon>
        <taxon>Dikarya</taxon>
        <taxon>Basidiomycota</taxon>
        <taxon>Ustilaginomycotina</taxon>
        <taxon>Malasseziomycetes</taxon>
        <taxon>Malasseziales</taxon>
        <taxon>Malasseziaceae</taxon>
        <taxon>Malassezia</taxon>
    </lineage>
</organism>
<evidence type="ECO:0000256" key="2">
    <source>
        <dbReference type="ARBA" id="ARBA00004991"/>
    </source>
</evidence>
<keyword evidence="15 18" id="KW-0443">Lipid metabolism</keyword>
<keyword evidence="17 18" id="KW-0275">Fatty acid biosynthesis</keyword>
<feature type="transmembrane region" description="Helical" evidence="21">
    <location>
        <begin position="276"/>
        <end position="298"/>
    </location>
</feature>
<comment type="function">
    <text evidence="18">Ceramide hydroxylase involved in the hydroxylation of sphingolipid-associated very long chain fatty acids. Postulated to hydroxylate the very long chain fatty acid of dihydroceramides and phytoceramides at C-2.</text>
</comment>
<evidence type="ECO:0000256" key="12">
    <source>
        <dbReference type="ARBA" id="ARBA00022989"/>
    </source>
</evidence>
<dbReference type="PROSITE" id="PS50255">
    <property type="entry name" value="CYTOCHROME_B5_2"/>
    <property type="match status" value="1"/>
</dbReference>
<dbReference type="InterPro" id="IPR014430">
    <property type="entry name" value="Scs7"/>
</dbReference>
<dbReference type="SMART" id="SM01117">
    <property type="entry name" value="Cyt-b5"/>
    <property type="match status" value="1"/>
</dbReference>
<evidence type="ECO:0000256" key="6">
    <source>
        <dbReference type="ARBA" id="ARBA00022617"/>
    </source>
</evidence>
<evidence type="ECO:0000256" key="8">
    <source>
        <dbReference type="ARBA" id="ARBA00022723"/>
    </source>
</evidence>
<dbReference type="GO" id="GO:0006633">
    <property type="term" value="P:fatty acid biosynthetic process"/>
    <property type="evidence" value="ECO:0007669"/>
    <property type="project" value="UniProtKB-KW"/>
</dbReference>
<dbReference type="InterPro" id="IPR001199">
    <property type="entry name" value="Cyt_B5-like_heme/steroid-bd"/>
</dbReference>
<evidence type="ECO:0000256" key="3">
    <source>
        <dbReference type="ARBA" id="ARBA00005189"/>
    </source>
</evidence>
<keyword evidence="14 18" id="KW-0408">Iron</keyword>
<accession>A0A0N0RS09</accession>
<evidence type="ECO:0000256" key="11">
    <source>
        <dbReference type="ARBA" id="ARBA00022833"/>
    </source>
</evidence>
<dbReference type="PRINTS" id="PR00363">
    <property type="entry name" value="CYTOCHROMEB5"/>
</dbReference>
<evidence type="ECO:0000256" key="18">
    <source>
        <dbReference type="PIRNR" id="PIRNR005149"/>
    </source>
</evidence>
<feature type="binding site" evidence="19">
    <location>
        <position position="261"/>
    </location>
    <ligand>
        <name>Zn(2+)</name>
        <dbReference type="ChEBI" id="CHEBI:29105"/>
        <label>1</label>
    </ligand>
</feature>
<dbReference type="FunFam" id="3.10.120.10:FF:000002">
    <property type="entry name" value="Cytochrome b5 type B"/>
    <property type="match status" value="1"/>
</dbReference>
<evidence type="ECO:0000256" key="14">
    <source>
        <dbReference type="ARBA" id="ARBA00023004"/>
    </source>
</evidence>
<comment type="pathway">
    <text evidence="3">Lipid metabolism.</text>
</comment>
<feature type="binding site" evidence="19">
    <location>
        <position position="234"/>
    </location>
    <ligand>
        <name>Zn(2+)</name>
        <dbReference type="ChEBI" id="CHEBI:29105"/>
        <label>1</label>
    </ligand>
</feature>
<evidence type="ECO:0000256" key="20">
    <source>
        <dbReference type="PIRSR" id="PIRSR005149-50"/>
    </source>
</evidence>
<feature type="binding site" description="axial binding residue" evidence="20">
    <location>
        <position position="37"/>
    </location>
    <ligand>
        <name>heme</name>
        <dbReference type="ChEBI" id="CHEBI:30413"/>
    </ligand>
    <ligandPart>
        <name>Fe</name>
        <dbReference type="ChEBI" id="CHEBI:18248"/>
    </ligandPart>
</feature>
<evidence type="ECO:0000256" key="16">
    <source>
        <dbReference type="ARBA" id="ARBA00023136"/>
    </source>
</evidence>
<evidence type="ECO:0000256" key="9">
    <source>
        <dbReference type="ARBA" id="ARBA00022824"/>
    </source>
</evidence>
<dbReference type="Pfam" id="PF04116">
    <property type="entry name" value="FA_hydroxylase"/>
    <property type="match status" value="1"/>
</dbReference>
<dbReference type="SUPFAM" id="SSF55856">
    <property type="entry name" value="Cytochrome b5-like heme/steroid binding domain"/>
    <property type="match status" value="1"/>
</dbReference>
<keyword evidence="11 19" id="KW-0862">Zinc</keyword>
<keyword evidence="16 18" id="KW-0472">Membrane</keyword>
<feature type="binding site" evidence="19">
    <location>
        <position position="335"/>
    </location>
    <ligand>
        <name>Zn(2+)</name>
        <dbReference type="ChEBI" id="CHEBI:29105"/>
        <label>1</label>
    </ligand>
</feature>
<evidence type="ECO:0000256" key="21">
    <source>
        <dbReference type="SAM" id="Phobius"/>
    </source>
</evidence>
<evidence type="ECO:0000256" key="4">
    <source>
        <dbReference type="ARBA" id="ARBA00005747"/>
    </source>
</evidence>
<keyword evidence="7 21" id="KW-0812">Transmembrane</keyword>
<dbReference type="GO" id="GO:0020037">
    <property type="term" value="F:heme binding"/>
    <property type="evidence" value="ECO:0007669"/>
    <property type="project" value="InterPro"/>
</dbReference>
<feature type="binding site" evidence="19">
    <location>
        <position position="338"/>
    </location>
    <ligand>
        <name>Zn(2+)</name>
        <dbReference type="ChEBI" id="CHEBI:29105"/>
        <label>1</label>
    </ligand>
</feature>
<evidence type="ECO:0000256" key="17">
    <source>
        <dbReference type="ARBA" id="ARBA00023160"/>
    </source>
</evidence>
<dbReference type="AlphaFoldDB" id="A0A0N0RS09"/>
<feature type="binding site" description="axial binding residue" evidence="20">
    <location>
        <position position="64"/>
    </location>
    <ligand>
        <name>heme</name>
        <dbReference type="ChEBI" id="CHEBI:30413"/>
    </ligand>
    <ligandPart>
        <name>Fe</name>
        <dbReference type="ChEBI" id="CHEBI:18248"/>
    </ligandPart>
</feature>
<dbReference type="InterPro" id="IPR036400">
    <property type="entry name" value="Cyt_B5-like_heme/steroid_sf"/>
</dbReference>
<comment type="similarity">
    <text evidence="4 18">Belongs to the sterol desaturase family. SCS7 subfamily.</text>
</comment>
<evidence type="ECO:0000259" key="22">
    <source>
        <dbReference type="PROSITE" id="PS50255"/>
    </source>
</evidence>
<gene>
    <name evidence="23" type="ORF">Malapachy_0044</name>
</gene>
<evidence type="ECO:0000313" key="24">
    <source>
        <dbReference type="Proteomes" id="UP000037751"/>
    </source>
</evidence>
<evidence type="ECO:0000256" key="15">
    <source>
        <dbReference type="ARBA" id="ARBA00023098"/>
    </source>
</evidence>
<keyword evidence="6 20" id="KW-0349">Heme</keyword>
<dbReference type="GO" id="GO:0005506">
    <property type="term" value="F:iron ion binding"/>
    <property type="evidence" value="ECO:0007669"/>
    <property type="project" value="UniProtKB-UniRule"/>
</dbReference>
<feature type="transmembrane region" description="Helical" evidence="21">
    <location>
        <begin position="209"/>
        <end position="232"/>
    </location>
</feature>
<evidence type="ECO:0000313" key="23">
    <source>
        <dbReference type="EMBL" id="KOS13303.1"/>
    </source>
</evidence>
<dbReference type="Pfam" id="PF00173">
    <property type="entry name" value="Cyt-b5"/>
    <property type="match status" value="1"/>
</dbReference>
<feature type="transmembrane region" description="Helical" evidence="21">
    <location>
        <begin position="162"/>
        <end position="189"/>
    </location>
</feature>
<comment type="caution">
    <text evidence="23">The sequence shown here is derived from an EMBL/GenBank/DDBJ whole genome shotgun (WGS) entry which is preliminary data.</text>
</comment>
<reference evidence="23 24" key="1">
    <citation type="submission" date="2015-07" db="EMBL/GenBank/DDBJ databases">
        <title>Draft Genome Sequence of Malassezia furfur CBS1878 and Malassezia pachydermatis CBS1879.</title>
        <authorList>
            <person name="Triana S."/>
            <person name="Ohm R."/>
            <person name="Gonzalez A."/>
            <person name="DeCock H."/>
            <person name="Restrepo S."/>
            <person name="Celis A."/>
        </authorList>
    </citation>
    <scope>NUCLEOTIDE SEQUENCE [LARGE SCALE GENOMIC DNA]</scope>
    <source>
        <strain evidence="23 24">CBS 1879</strain>
    </source>
</reference>
<keyword evidence="10 18" id="KW-0276">Fatty acid metabolism</keyword>
<dbReference type="GO" id="GO:0005789">
    <property type="term" value="C:endoplasmic reticulum membrane"/>
    <property type="evidence" value="ECO:0007669"/>
    <property type="project" value="UniProtKB-SubCell"/>
</dbReference>
<comment type="cofactor">
    <cofactor evidence="20">
        <name>Fe cation</name>
        <dbReference type="ChEBI" id="CHEBI:24875"/>
    </cofactor>
</comment>
<evidence type="ECO:0000256" key="19">
    <source>
        <dbReference type="PIRSR" id="PIRSR005149-1"/>
    </source>
</evidence>
<feature type="binding site" evidence="19">
    <location>
        <position position="320"/>
    </location>
    <ligand>
        <name>Zn(2+)</name>
        <dbReference type="ChEBI" id="CHEBI:29105"/>
        <label>1</label>
    </ligand>
</feature>
<evidence type="ECO:0000256" key="13">
    <source>
        <dbReference type="ARBA" id="ARBA00023002"/>
    </source>
</evidence>
<proteinExistence type="inferred from homology"/>
<dbReference type="Gene3D" id="3.10.120.10">
    <property type="entry name" value="Cytochrome b5-like heme/steroid binding domain"/>
    <property type="match status" value="1"/>
</dbReference>
<evidence type="ECO:0000256" key="5">
    <source>
        <dbReference type="ARBA" id="ARBA00022516"/>
    </source>
</evidence>
<keyword evidence="9 18" id="KW-0256">Endoplasmic reticulum</keyword>
<name>A0A0N0RS09_9BASI</name>
<sequence length="365" mass="42644">MVAKYTSEQVAKHSTEKDCWVTFRGKVYNLTEFIMDHPGGEDVILEYAGKDITAIMADPLSHEHSKSAYAMMDEFLIGELEAMQNVSTTDDDMPFLPDNATITDDFHPKETDTAKDFAKHHFLDLDKPLLEQMWKANFTKEFYLEQVHIPRHRKEPATLMPFAFLEVFTLTPWYVIPMLWLPIAAVFFFKSVMQFQAQFTEGGWAASSALAYSSTLACYVFGVAFWTFLEYLFHRFLFHMDNYLPRYQVCYMLHFLLHGIHHFLPMDRYRLVMPPVLFAILSFPMLLLAHAVLPTAWANGVIAGSYSMYVVYDTMHYAMHHTRLPEYIRKQKRYHLEHHYKNYELGFGVTSPIWDFVFGTQLLTV</sequence>
<evidence type="ECO:0000256" key="1">
    <source>
        <dbReference type="ARBA" id="ARBA00004477"/>
    </source>
</evidence>
<dbReference type="EC" id="1.-.-.-" evidence="18"/>
<dbReference type="RefSeq" id="XP_017990935.1">
    <property type="nucleotide sequence ID" value="XM_018134578.1"/>
</dbReference>
<evidence type="ECO:0000256" key="7">
    <source>
        <dbReference type="ARBA" id="ARBA00022692"/>
    </source>
</evidence>
<feature type="binding site" evidence="19">
    <location>
        <position position="316"/>
    </location>
    <ligand>
        <name>Zn(2+)</name>
        <dbReference type="ChEBI" id="CHEBI:29105"/>
        <label>1</label>
    </ligand>
</feature>
<dbReference type="OrthoDB" id="2204368at2759"/>
<dbReference type="Proteomes" id="UP000037751">
    <property type="component" value="Unassembled WGS sequence"/>
</dbReference>
<comment type="cofactor">
    <cofactor evidence="18 19">
        <name>Zn(2+)</name>
        <dbReference type="ChEBI" id="CHEBI:29105"/>
    </cofactor>
    <text evidence="18 19">Binds 2 Zn(2+) ions per subunit that likely form a catalytic dimetal center.</text>
</comment>
<dbReference type="VEuPathDB" id="FungiDB:Malapachy_0044"/>
<dbReference type="EMBL" id="LGAV01000006">
    <property type="protein sequence ID" value="KOS13303.1"/>
    <property type="molecule type" value="Genomic_DNA"/>
</dbReference>
<feature type="binding site" evidence="19">
    <location>
        <position position="262"/>
    </location>
    <ligand>
        <name>Zn(2+)</name>
        <dbReference type="ChEBI" id="CHEBI:29105"/>
        <label>1</label>
    </ligand>
</feature>
<dbReference type="PIRSF" id="PIRSF005149">
    <property type="entry name" value="IPC-B_HD"/>
    <property type="match status" value="1"/>
</dbReference>
<keyword evidence="24" id="KW-1185">Reference proteome</keyword>
<keyword evidence="5 18" id="KW-0444">Lipid biosynthesis</keyword>
<feature type="binding site" evidence="19">
    <location>
        <position position="258"/>
    </location>
    <ligand>
        <name>Zn(2+)</name>
        <dbReference type="ChEBI" id="CHEBI:29105"/>
        <label>1</label>
    </ligand>
</feature>
<comment type="subcellular location">
    <subcellularLocation>
        <location evidence="1">Endoplasmic reticulum membrane</location>
        <topology evidence="1">Multi-pass membrane protein</topology>
    </subcellularLocation>
</comment>
<dbReference type="InterPro" id="IPR006694">
    <property type="entry name" value="Fatty_acid_hydroxylase"/>
</dbReference>
<keyword evidence="13 18" id="KW-0560">Oxidoreductase</keyword>
<dbReference type="PROSITE" id="PS00191">
    <property type="entry name" value="CYTOCHROME_B5_1"/>
    <property type="match status" value="1"/>
</dbReference>
<feature type="binding site" evidence="19">
    <location>
        <position position="339"/>
    </location>
    <ligand>
        <name>Zn(2+)</name>
        <dbReference type="ChEBI" id="CHEBI:29105"/>
        <label>1</label>
    </ligand>
</feature>
<feature type="domain" description="Cytochrome b5 heme-binding" evidence="22">
    <location>
        <begin position="2"/>
        <end position="81"/>
    </location>
</feature>
<protein>
    <recommendedName>
        <fullName evidence="18">Ceramide very long chain fatty acid hydroxylase</fullName>
        <ecNumber evidence="18">1.-.-.-</ecNumber>
    </recommendedName>
</protein>
<dbReference type="PANTHER" id="PTHR12863">
    <property type="entry name" value="FATTY ACID HYDROXYLASE"/>
    <property type="match status" value="1"/>
</dbReference>
<evidence type="ECO:0000256" key="10">
    <source>
        <dbReference type="ARBA" id="ARBA00022832"/>
    </source>
</evidence>
<dbReference type="InterPro" id="IPR018506">
    <property type="entry name" value="Cyt_B5_heme-BS"/>
</dbReference>